<protein>
    <submittedName>
        <fullName evidence="1">Uncharacterized protein</fullName>
    </submittedName>
</protein>
<keyword evidence="2" id="KW-1185">Reference proteome</keyword>
<evidence type="ECO:0000313" key="2">
    <source>
        <dbReference type="Proteomes" id="UP000309997"/>
    </source>
</evidence>
<organism evidence="1 2">
    <name type="scientific">Populus alba</name>
    <name type="common">White poplar</name>
    <dbReference type="NCBI Taxonomy" id="43335"/>
    <lineage>
        <taxon>Eukaryota</taxon>
        <taxon>Viridiplantae</taxon>
        <taxon>Streptophyta</taxon>
        <taxon>Embryophyta</taxon>
        <taxon>Tracheophyta</taxon>
        <taxon>Spermatophyta</taxon>
        <taxon>Magnoliopsida</taxon>
        <taxon>eudicotyledons</taxon>
        <taxon>Gunneridae</taxon>
        <taxon>Pentapetalae</taxon>
        <taxon>rosids</taxon>
        <taxon>fabids</taxon>
        <taxon>Malpighiales</taxon>
        <taxon>Salicaceae</taxon>
        <taxon>Saliceae</taxon>
        <taxon>Populus</taxon>
    </lineage>
</organism>
<dbReference type="Proteomes" id="UP000309997">
    <property type="component" value="Unassembled WGS sequence"/>
</dbReference>
<gene>
    <name evidence="1" type="ORF">D5086_021766</name>
</gene>
<proteinExistence type="predicted"/>
<accession>A0ACC4BET5</accession>
<evidence type="ECO:0000313" key="1">
    <source>
        <dbReference type="EMBL" id="KAL3576483.1"/>
    </source>
</evidence>
<comment type="caution">
    <text evidence="1">The sequence shown here is derived from an EMBL/GenBank/DDBJ whole genome shotgun (WGS) entry which is preliminary data.</text>
</comment>
<sequence length="150" mass="16916">MRLDNWISTGHRLQLLLIIFMGAASAKELGMAMMEYLVFLSGVMDFNTWNRESHAKPQCGFGEFNNDRRPCERGSKISFAEVLLLIMRAGFITQPASPAAGKWQQPAHHSSSVTADFKQEFNNPTFGTEVPSYRSGYESIKSQVEIRKSH</sequence>
<name>A0ACC4BET5_POPAL</name>
<reference evidence="1 2" key="1">
    <citation type="journal article" date="2024" name="Plant Biotechnol. J.">
        <title>Genome and CRISPR/Cas9 system of a widespread forest tree (Populus alba) in the world.</title>
        <authorList>
            <person name="Liu Y.J."/>
            <person name="Jiang P.F."/>
            <person name="Han X.M."/>
            <person name="Li X.Y."/>
            <person name="Wang H.M."/>
            <person name="Wang Y.J."/>
            <person name="Wang X.X."/>
            <person name="Zeng Q.Y."/>
        </authorList>
    </citation>
    <scope>NUCLEOTIDE SEQUENCE [LARGE SCALE GENOMIC DNA]</scope>
    <source>
        <strain evidence="2">cv. PAL-ZL1</strain>
    </source>
</reference>
<dbReference type="EMBL" id="RCHU02000011">
    <property type="protein sequence ID" value="KAL3576483.1"/>
    <property type="molecule type" value="Genomic_DNA"/>
</dbReference>